<keyword evidence="4 6" id="KW-1133">Transmembrane helix</keyword>
<dbReference type="OrthoDB" id="385012at2"/>
<evidence type="ECO:0000256" key="4">
    <source>
        <dbReference type="ARBA" id="ARBA00022989"/>
    </source>
</evidence>
<dbReference type="GO" id="GO:0005886">
    <property type="term" value="C:plasma membrane"/>
    <property type="evidence" value="ECO:0007669"/>
    <property type="project" value="UniProtKB-SubCell"/>
</dbReference>
<feature type="transmembrane region" description="Helical" evidence="6">
    <location>
        <begin position="29"/>
        <end position="46"/>
    </location>
</feature>
<dbReference type="PANTHER" id="PTHR33931">
    <property type="entry name" value="HOLIN-LIKE PROTEIN CIDA-RELATED"/>
    <property type="match status" value="1"/>
</dbReference>
<keyword evidence="8" id="KW-1185">Reference proteome</keyword>
<keyword evidence="5 6" id="KW-0472">Membrane</keyword>
<dbReference type="STRING" id="64971.SAMN05421831_101175"/>
<comment type="subcellular location">
    <subcellularLocation>
        <location evidence="1">Cell membrane</location>
        <topology evidence="1">Multi-pass membrane protein</topology>
    </subcellularLocation>
</comment>
<evidence type="ECO:0000256" key="6">
    <source>
        <dbReference type="SAM" id="Phobius"/>
    </source>
</evidence>
<evidence type="ECO:0000256" key="5">
    <source>
        <dbReference type="ARBA" id="ARBA00023136"/>
    </source>
</evidence>
<evidence type="ECO:0000256" key="2">
    <source>
        <dbReference type="ARBA" id="ARBA00022475"/>
    </source>
</evidence>
<dbReference type="AlphaFoldDB" id="A0A1H6Q4F3"/>
<evidence type="ECO:0000313" key="8">
    <source>
        <dbReference type="Proteomes" id="UP000242999"/>
    </source>
</evidence>
<keyword evidence="3 6" id="KW-0812">Transmembrane</keyword>
<dbReference type="EMBL" id="FNYH01000001">
    <property type="protein sequence ID" value="SEI38698.1"/>
    <property type="molecule type" value="Genomic_DNA"/>
</dbReference>
<dbReference type="Proteomes" id="UP000242999">
    <property type="component" value="Unassembled WGS sequence"/>
</dbReference>
<name>A0A1H6Q4F3_9GAMM</name>
<evidence type="ECO:0000256" key="1">
    <source>
        <dbReference type="ARBA" id="ARBA00004651"/>
    </source>
</evidence>
<dbReference type="PANTHER" id="PTHR33931:SF2">
    <property type="entry name" value="HOLIN-LIKE PROTEIN CIDA"/>
    <property type="match status" value="1"/>
</dbReference>
<sequence>MLIGLLVLLACQLLGELIGRALALPVPSPVLGMLLLLIALIFYGKVPDGVRQASEGILSYLALLFVPAGVGLMVHYPLIAADWWVIAIALVVSTGITLAVTAWVLNKLHQGGANHE</sequence>
<organism evidence="7 8">
    <name type="scientific">Allopseudospirillum japonicum</name>
    <dbReference type="NCBI Taxonomy" id="64971"/>
    <lineage>
        <taxon>Bacteria</taxon>
        <taxon>Pseudomonadati</taxon>
        <taxon>Pseudomonadota</taxon>
        <taxon>Gammaproteobacteria</taxon>
        <taxon>Oceanospirillales</taxon>
        <taxon>Oceanospirillaceae</taxon>
        <taxon>Allopseudospirillum</taxon>
    </lineage>
</organism>
<reference evidence="8" key="1">
    <citation type="submission" date="2016-10" db="EMBL/GenBank/DDBJ databases">
        <authorList>
            <person name="Varghese N."/>
            <person name="Submissions S."/>
        </authorList>
    </citation>
    <scope>NUCLEOTIDE SEQUENCE [LARGE SCALE GENOMIC DNA]</scope>
    <source>
        <strain evidence="8">DSM 7165</strain>
    </source>
</reference>
<dbReference type="RefSeq" id="WP_093307938.1">
    <property type="nucleotide sequence ID" value="NZ_FNYH01000001.1"/>
</dbReference>
<feature type="transmembrane region" description="Helical" evidence="6">
    <location>
        <begin position="58"/>
        <end position="78"/>
    </location>
</feature>
<evidence type="ECO:0000256" key="3">
    <source>
        <dbReference type="ARBA" id="ARBA00022692"/>
    </source>
</evidence>
<feature type="transmembrane region" description="Helical" evidence="6">
    <location>
        <begin position="84"/>
        <end position="105"/>
    </location>
</feature>
<accession>A0A1H6Q4F3</accession>
<protein>
    <submittedName>
        <fullName evidence="7">Holin-like protein</fullName>
    </submittedName>
</protein>
<evidence type="ECO:0000313" key="7">
    <source>
        <dbReference type="EMBL" id="SEI38698.1"/>
    </source>
</evidence>
<proteinExistence type="predicted"/>
<gene>
    <name evidence="7" type="ORF">SAMN05421831_101175</name>
</gene>
<keyword evidence="2" id="KW-1003">Cell membrane</keyword>
<dbReference type="Pfam" id="PF03788">
    <property type="entry name" value="LrgA"/>
    <property type="match status" value="1"/>
</dbReference>
<dbReference type="InterPro" id="IPR005538">
    <property type="entry name" value="LrgA/CidA"/>
</dbReference>